<dbReference type="Pfam" id="PF00324">
    <property type="entry name" value="AA_permease"/>
    <property type="match status" value="1"/>
</dbReference>
<keyword evidence="3 6" id="KW-1133">Transmembrane helix</keyword>
<evidence type="ECO:0000256" key="1">
    <source>
        <dbReference type="ARBA" id="ARBA00004141"/>
    </source>
</evidence>
<dbReference type="Gene3D" id="1.20.1740.10">
    <property type="entry name" value="Amino acid/polyamine transporter I"/>
    <property type="match status" value="1"/>
</dbReference>
<feature type="compositionally biased region" description="Polar residues" evidence="5">
    <location>
        <begin position="1252"/>
        <end position="1278"/>
    </location>
</feature>
<dbReference type="Gene3D" id="2.180.10.10">
    <property type="entry name" value="RHS repeat-associated core"/>
    <property type="match status" value="1"/>
</dbReference>
<feature type="transmembrane region" description="Helical" evidence="6">
    <location>
        <begin position="455"/>
        <end position="477"/>
    </location>
</feature>
<feature type="transmembrane region" description="Helical" evidence="6">
    <location>
        <begin position="158"/>
        <end position="178"/>
    </location>
</feature>
<comment type="subcellular location">
    <subcellularLocation>
        <location evidence="1">Membrane</location>
        <topology evidence="1">Multi-pass membrane protein</topology>
    </subcellularLocation>
</comment>
<dbReference type="InterPro" id="IPR022385">
    <property type="entry name" value="Rhs_assc_core"/>
</dbReference>
<evidence type="ECO:0000256" key="4">
    <source>
        <dbReference type="ARBA" id="ARBA00023136"/>
    </source>
</evidence>
<feature type="region of interest" description="Disordered" evidence="5">
    <location>
        <begin position="1252"/>
        <end position="1309"/>
    </location>
</feature>
<comment type="caution">
    <text evidence="8">The sequence shown here is derived from an EMBL/GenBank/DDBJ whole genome shotgun (WGS) entry which is preliminary data.</text>
</comment>
<reference evidence="8 9" key="1">
    <citation type="submission" date="2020-05" db="EMBL/GenBank/DDBJ databases">
        <title>Identification and distribution of gene clusters putatively required for synthesis of sphingolipid metabolism inhibitors in phylogenetically diverse species of the filamentous fungus Fusarium.</title>
        <authorList>
            <person name="Kim H.-S."/>
            <person name="Busman M."/>
            <person name="Brown D.W."/>
            <person name="Divon H."/>
            <person name="Uhlig S."/>
            <person name="Proctor R.H."/>
        </authorList>
    </citation>
    <scope>NUCLEOTIDE SEQUENCE [LARGE SCALE GENOMIC DNA]</scope>
    <source>
        <strain evidence="8 9">NRRL 25196</strain>
    </source>
</reference>
<dbReference type="InterPro" id="IPR004841">
    <property type="entry name" value="AA-permease/SLC12A_dom"/>
</dbReference>
<evidence type="ECO:0000256" key="5">
    <source>
        <dbReference type="SAM" id="MobiDB-lite"/>
    </source>
</evidence>
<feature type="transmembrane region" description="Helical" evidence="6">
    <location>
        <begin position="190"/>
        <end position="207"/>
    </location>
</feature>
<organism evidence="8 9">
    <name type="scientific">Fusarium napiforme</name>
    <dbReference type="NCBI Taxonomy" id="42672"/>
    <lineage>
        <taxon>Eukaryota</taxon>
        <taxon>Fungi</taxon>
        <taxon>Dikarya</taxon>
        <taxon>Ascomycota</taxon>
        <taxon>Pezizomycotina</taxon>
        <taxon>Sordariomycetes</taxon>
        <taxon>Hypocreomycetidae</taxon>
        <taxon>Hypocreales</taxon>
        <taxon>Nectriaceae</taxon>
        <taxon>Fusarium</taxon>
        <taxon>Fusarium fujikuroi species complex</taxon>
    </lineage>
</organism>
<feature type="compositionally biased region" description="Basic and acidic residues" evidence="5">
    <location>
        <begin position="990"/>
        <end position="999"/>
    </location>
</feature>
<keyword evidence="4 6" id="KW-0472">Membrane</keyword>
<evidence type="ECO:0000313" key="8">
    <source>
        <dbReference type="EMBL" id="KAF5568243.1"/>
    </source>
</evidence>
<evidence type="ECO:0000256" key="6">
    <source>
        <dbReference type="SAM" id="Phobius"/>
    </source>
</evidence>
<keyword evidence="9" id="KW-1185">Reference proteome</keyword>
<feature type="compositionally biased region" description="Polar residues" evidence="5">
    <location>
        <begin position="1290"/>
        <end position="1302"/>
    </location>
</feature>
<feature type="transmembrane region" description="Helical" evidence="6">
    <location>
        <begin position="46"/>
        <end position="65"/>
    </location>
</feature>
<dbReference type="PANTHER" id="PTHR43341">
    <property type="entry name" value="AMINO ACID PERMEASE"/>
    <property type="match status" value="1"/>
</dbReference>
<dbReference type="GO" id="GO:0015171">
    <property type="term" value="F:amino acid transmembrane transporter activity"/>
    <property type="evidence" value="ECO:0007669"/>
    <property type="project" value="TreeGrafter"/>
</dbReference>
<protein>
    <submittedName>
        <fullName evidence="8">Carnitine transporter</fullName>
    </submittedName>
</protein>
<keyword evidence="2 6" id="KW-0812">Transmembrane</keyword>
<proteinExistence type="predicted"/>
<feature type="transmembrane region" description="Helical" evidence="6">
    <location>
        <begin position="71"/>
        <end position="87"/>
    </location>
</feature>
<feature type="transmembrane region" description="Helical" evidence="6">
    <location>
        <begin position="382"/>
        <end position="399"/>
    </location>
</feature>
<dbReference type="PANTHER" id="PTHR43341:SF6">
    <property type="entry name" value="AMINO ACID TRANSPORTER (EUROFUNG)"/>
    <property type="match status" value="1"/>
</dbReference>
<accession>A0A8H5K7H3</accession>
<sequence>MSDDEKRRNSASKGIAVAGDTSSLQYVDDDGMGHLHRRLNNRQIQLIAAGGSIGTALFISIGGGLAKGGPASLFIAFTLYCVILAFVNNSIAEMNTYMPIAGGFVRLAGYWVDDALGFVAGWNFFLYEALIIPFEITALTSVISFWNADALNPGPTAGICIAVIVCYGLLNILAVRFYGESEFWLSGGKLVLIFLLFAFTFVTMVGGNPQHDAYGFRYWSNPGSFTTYLSTGDKGRFEGFLACLWTASFTIVGPEYISSVAAEAQRPSITIKSAFKTVYYRFLIFFGVGALAVGIVCAYNDPKLVDIYFGAGGTGNAASSPYVIAMTNLGISGLPHLVNFLILTSIFSAGNTYTYCATRALYSLAIEGRAPRFLRYCNKSGIPVYCFCVTMLFPFLSLLQCANGSAKVLGWLISIVTGGGLITFIIMSITFINYHRACVAQGVDRKTERPYYGYFQPYGAYIALVVQTVICLCYGYYAFRPKFDVEVFFQNYSMQILAVLLFVGWKVFKKTKYIRPHEVDLVWERPMIEAYEATFTEPPVGFWHEMGELVMPCFFKRSKRTSELLTTHLGIHEYYTPLFSLLLYEAWKQIDYDVGDLIAVENPLKDEDIGCFLQEISEDKYLPTWYQQKHLSTISEDRNAGEKALVYRDTPSITHFDALGRPTLSEQVMGRSESPSRRAWVEYDIYGNFCAEIDSMDRIVIKSEFDLLGRPLLQLSMDRGARWVFPDCAGQPLVSWDEQGRRQSHHYDQLRRLTKVTLQTSKPYVTSEIVLMRNIYGESQPQGAENNLLGRVYRCLDQSGLRTNQCYDLAGNCTLSTVQYATEYKQMLDWGAEESPQLEPGVYTTETFFNALGQNIRVVAPGGDSLKRSFDLAGRLAKVEAYAPDSRVIATASIDHVTYEPDDQVGSILYGNGALVKSTYGISDRRLLKSRTTSTEDGRVLQDISSWYDCMGRLVRREDKAQQTLFFDNCRISPTEDFTYDSLGQLVESRGREQVDKSPDSPGRISPPDLHLGRSTNLPGDRKQMAPYVERYTYDVCGNILRMEHGLQSGSGWTRGYKYEEPSGIDPNVYNNRLSSSTVGNSTTHYGYDGISGIGGCITSMSGYSDLRWDHHDRLRAFATQRVTEGAMPEMTCASELSEGAATLVEQDSRRQSHLVRYQIGDRLELDDKARVVSYEEFTAYGVSTYSAKAKGAAPRKYRFASYERDQESGLYLCGERYYACWLGRWLSPDPLGTADGHNLFCYVGNDPVNSSDHTGTMTKPKTGSPRQQGPHSNTPSKGSGKRGNETPDKSQQLTTSKNTGEGKSVTLYRGTARDRANRFLAGEWDSIVSYDREGNGQYKFRPGDLSTVEDAATYWTNERSRAAEHAGYVADGVIIEIQVPQEWVNAAVAGTIDDDKEPRQLNIIDYRIWATGKEGTAEVLATILLNRLATAPDIFEGVLGAIAKSRDAMGEFLDAWSVLKNVWEHAEADVYISREANIATDQINFPWKSASRNITYPTEAEKVLNPLIKAASEGSRSIGGKLLDKSLQYCFRGEKVIEAFTARFAPQARILNRDGKIWK</sequence>
<feature type="transmembrane region" description="Helical" evidence="6">
    <location>
        <begin position="411"/>
        <end position="434"/>
    </location>
</feature>
<name>A0A8H5K7H3_9HYPO</name>
<feature type="domain" description="Amino acid permease/ SLC12A" evidence="7">
    <location>
        <begin position="44"/>
        <end position="512"/>
    </location>
</feature>
<gene>
    <name evidence="8" type="ORF">FNAPI_233</name>
</gene>
<dbReference type="EMBL" id="JAAOAO010000010">
    <property type="protein sequence ID" value="KAF5568243.1"/>
    <property type="molecule type" value="Genomic_DNA"/>
</dbReference>
<feature type="transmembrane region" description="Helical" evidence="6">
    <location>
        <begin position="337"/>
        <end position="362"/>
    </location>
</feature>
<feature type="region of interest" description="Disordered" evidence="5">
    <location>
        <begin position="990"/>
        <end position="1023"/>
    </location>
</feature>
<dbReference type="InterPro" id="IPR050524">
    <property type="entry name" value="APC_YAT"/>
</dbReference>
<dbReference type="GO" id="GO:0016020">
    <property type="term" value="C:membrane"/>
    <property type="evidence" value="ECO:0007669"/>
    <property type="project" value="UniProtKB-SubCell"/>
</dbReference>
<evidence type="ECO:0000259" key="7">
    <source>
        <dbReference type="Pfam" id="PF00324"/>
    </source>
</evidence>
<evidence type="ECO:0000256" key="2">
    <source>
        <dbReference type="ARBA" id="ARBA00022692"/>
    </source>
</evidence>
<feature type="transmembrane region" description="Helical" evidence="6">
    <location>
        <begin position="124"/>
        <end position="146"/>
    </location>
</feature>
<evidence type="ECO:0000256" key="3">
    <source>
        <dbReference type="ARBA" id="ARBA00022989"/>
    </source>
</evidence>
<dbReference type="NCBIfam" id="TIGR03696">
    <property type="entry name" value="Rhs_assc_core"/>
    <property type="match status" value="1"/>
</dbReference>
<dbReference type="Proteomes" id="UP000574317">
    <property type="component" value="Unassembled WGS sequence"/>
</dbReference>
<evidence type="ECO:0000313" key="9">
    <source>
        <dbReference type="Proteomes" id="UP000574317"/>
    </source>
</evidence>
<feature type="transmembrane region" description="Helical" evidence="6">
    <location>
        <begin position="278"/>
        <end position="299"/>
    </location>
</feature>